<dbReference type="InterPro" id="IPR027372">
    <property type="entry name" value="Phytase-like_dom"/>
</dbReference>
<comment type="caution">
    <text evidence="2">The sequence shown here is derived from an EMBL/GenBank/DDBJ whole genome shotgun (WGS) entry which is preliminary data.</text>
</comment>
<keyword evidence="3" id="KW-1185">Reference proteome</keyword>
<protein>
    <submittedName>
        <fullName evidence="2">Esterase-like activity of phytase family protein</fullName>
    </submittedName>
</protein>
<accession>A0ABS7JUR1</accession>
<evidence type="ECO:0000313" key="2">
    <source>
        <dbReference type="EMBL" id="MBX7501313.1"/>
    </source>
</evidence>
<dbReference type="InterPro" id="IPR014567">
    <property type="entry name" value="UCP031900"/>
</dbReference>
<name>A0ABS7JUR1_9SPHN</name>
<dbReference type="Proteomes" id="UP000782554">
    <property type="component" value="Unassembled WGS sequence"/>
</dbReference>
<dbReference type="Pfam" id="PF13449">
    <property type="entry name" value="Phytase-like"/>
    <property type="match status" value="1"/>
</dbReference>
<dbReference type="EMBL" id="JAIGNU010000001">
    <property type="protein sequence ID" value="MBX7501313.1"/>
    <property type="molecule type" value="Genomic_DNA"/>
</dbReference>
<dbReference type="RefSeq" id="WP_221602404.1">
    <property type="nucleotide sequence ID" value="NZ_JAIGNU010000001.1"/>
</dbReference>
<dbReference type="SUPFAM" id="SSF50956">
    <property type="entry name" value="Thermostable phytase (3-phytase)"/>
    <property type="match status" value="1"/>
</dbReference>
<gene>
    <name evidence="2" type="ORF">K3181_07650</name>
</gene>
<feature type="domain" description="Phytase-like" evidence="1">
    <location>
        <begin position="64"/>
        <end position="305"/>
    </location>
</feature>
<dbReference type="PIRSF" id="PIRSF031900">
    <property type="entry name" value="UCP031900"/>
    <property type="match status" value="1"/>
</dbReference>
<evidence type="ECO:0000259" key="1">
    <source>
        <dbReference type="Pfam" id="PF13449"/>
    </source>
</evidence>
<sequence>MRRKRLALAILLAAALAPGTWLRVPIKPHRFEPLVTITPLAVESTHAGPFQLVAGWQMTGDRLQFGGWSALVVLDGQRFLAGSDGGRRLVFERPDRSRLPGLLDRFHDNEESIKEGRDLESLAIDPSSGTVWGGFEYRQSIVRFDAEYRPDGEVHPHTMRRWDDNAGPESLARLSDGRFLVIEEGAQLWRGHHHAALLFTGDPIDDPHPENLVVEIPQGYRPVDATPLGGGKALVLLRRLIWGIPPTFETALAVLDVDRRDDRGIAQARLLAELGNSIPQDNYEGLAITEDSDGRHVWLISDDNFMSFQRTLLLELRWNAREKARE</sequence>
<reference evidence="2 3" key="1">
    <citation type="submission" date="2021-08" db="EMBL/GenBank/DDBJ databases">
        <title>Comparative Genomics Analysis of the Genus Qipengyuania Reveals Extensive Genetic Diversity and Metabolic Versatility, Including the Description of Fifteen Novel Species.</title>
        <authorList>
            <person name="Liu Y."/>
        </authorList>
    </citation>
    <scope>NUCLEOTIDE SEQUENCE [LARGE SCALE GENOMIC DNA]</scope>
    <source>
        <strain evidence="2 3">YG27</strain>
    </source>
</reference>
<organism evidence="2 3">
    <name type="scientific">Qipengyuania mesophila</name>
    <dbReference type="NCBI Taxonomy" id="2867246"/>
    <lineage>
        <taxon>Bacteria</taxon>
        <taxon>Pseudomonadati</taxon>
        <taxon>Pseudomonadota</taxon>
        <taxon>Alphaproteobacteria</taxon>
        <taxon>Sphingomonadales</taxon>
        <taxon>Erythrobacteraceae</taxon>
        <taxon>Qipengyuania</taxon>
    </lineage>
</organism>
<evidence type="ECO:0000313" key="3">
    <source>
        <dbReference type="Proteomes" id="UP000782554"/>
    </source>
</evidence>
<proteinExistence type="predicted"/>